<name>A0A6B2LI24_9EUKA</name>
<dbReference type="PANTHER" id="PTHR13563:SF13">
    <property type="entry name" value="TRNA METHYLTRANSFERASE 10 HOMOLOG A"/>
    <property type="match status" value="1"/>
</dbReference>
<feature type="domain" description="SAM-dependent MTase TRM10-type" evidence="7">
    <location>
        <begin position="1"/>
        <end position="176"/>
    </location>
</feature>
<evidence type="ECO:0000256" key="1">
    <source>
        <dbReference type="ARBA" id="ARBA00012797"/>
    </source>
</evidence>
<evidence type="ECO:0000313" key="8">
    <source>
        <dbReference type="EMBL" id="NDV36759.1"/>
    </source>
</evidence>
<reference evidence="8" key="1">
    <citation type="journal article" date="2020" name="J. Eukaryot. Microbiol.">
        <title>De novo Sequencing, Assembly and Annotation of the Transcriptome for the Free-Living Testate Amoeba Arcella intermedia.</title>
        <authorList>
            <person name="Ribeiro G.M."/>
            <person name="Porfirio-Sousa A.L."/>
            <person name="Maurer-Alcala X.X."/>
            <person name="Katz L.A."/>
            <person name="Lahr D.J.G."/>
        </authorList>
    </citation>
    <scope>NUCLEOTIDE SEQUENCE</scope>
</reference>
<feature type="compositionally biased region" description="Low complexity" evidence="6">
    <location>
        <begin position="190"/>
        <end position="202"/>
    </location>
</feature>
<dbReference type="GO" id="GO:0002939">
    <property type="term" value="P:tRNA N1-guanine methylation"/>
    <property type="evidence" value="ECO:0007669"/>
    <property type="project" value="TreeGrafter"/>
</dbReference>
<keyword evidence="3" id="KW-0808">Transferase</keyword>
<evidence type="ECO:0000256" key="4">
    <source>
        <dbReference type="ARBA" id="ARBA00022691"/>
    </source>
</evidence>
<dbReference type="EMBL" id="GIBP01007790">
    <property type="protein sequence ID" value="NDV36759.1"/>
    <property type="molecule type" value="Transcribed_RNA"/>
</dbReference>
<sequence length="202" mass="23181">MSYFNSMTYEERRKLVEQLILLYGVLRKSEYRMKVTITGITPVVHKFFTKHSNYSSWKIFTSPKSLLESYPTPSSLVYLTPDSPNVLQEIKDDDIYVIGGYVDLPPCPNVSLLKAEKQGLRHARLPIPEHFKFHTGYTDLKINEVFAILKCIKEGLSWENALLRYPPIIPKPKKSKHHTSPQPPLPSPSTPTLSHILNQHPN</sequence>
<evidence type="ECO:0000256" key="6">
    <source>
        <dbReference type="SAM" id="MobiDB-lite"/>
    </source>
</evidence>
<comment type="catalytic activity">
    <reaction evidence="5">
        <text>guanosine(9) in tRNA + S-adenosyl-L-methionine = N(1)-methylguanosine(9) in tRNA + S-adenosyl-L-homocysteine + H(+)</text>
        <dbReference type="Rhea" id="RHEA:43156"/>
        <dbReference type="Rhea" id="RHEA-COMP:10367"/>
        <dbReference type="Rhea" id="RHEA-COMP:10368"/>
        <dbReference type="ChEBI" id="CHEBI:15378"/>
        <dbReference type="ChEBI" id="CHEBI:57856"/>
        <dbReference type="ChEBI" id="CHEBI:59789"/>
        <dbReference type="ChEBI" id="CHEBI:73542"/>
        <dbReference type="ChEBI" id="CHEBI:74269"/>
        <dbReference type="EC" id="2.1.1.221"/>
    </reaction>
</comment>
<dbReference type="GO" id="GO:0000049">
    <property type="term" value="F:tRNA binding"/>
    <property type="evidence" value="ECO:0007669"/>
    <property type="project" value="TreeGrafter"/>
</dbReference>
<dbReference type="EC" id="2.1.1.221" evidence="1"/>
<accession>A0A6B2LI24</accession>
<keyword evidence="2" id="KW-0489">Methyltransferase</keyword>
<dbReference type="Gene3D" id="3.40.1280.30">
    <property type="match status" value="1"/>
</dbReference>
<evidence type="ECO:0000256" key="3">
    <source>
        <dbReference type="ARBA" id="ARBA00022679"/>
    </source>
</evidence>
<evidence type="ECO:0000256" key="2">
    <source>
        <dbReference type="ARBA" id="ARBA00022603"/>
    </source>
</evidence>
<evidence type="ECO:0000256" key="5">
    <source>
        <dbReference type="ARBA" id="ARBA00048434"/>
    </source>
</evidence>
<organism evidence="8">
    <name type="scientific">Arcella intermedia</name>
    <dbReference type="NCBI Taxonomy" id="1963864"/>
    <lineage>
        <taxon>Eukaryota</taxon>
        <taxon>Amoebozoa</taxon>
        <taxon>Tubulinea</taxon>
        <taxon>Elardia</taxon>
        <taxon>Arcellinida</taxon>
        <taxon>Sphaerothecina</taxon>
        <taxon>Arcellidae</taxon>
        <taxon>Arcella</taxon>
    </lineage>
</organism>
<proteinExistence type="predicted"/>
<dbReference type="PANTHER" id="PTHR13563">
    <property type="entry name" value="TRNA (GUANINE-9-) METHYLTRANSFERASE"/>
    <property type="match status" value="1"/>
</dbReference>
<feature type="region of interest" description="Disordered" evidence="6">
    <location>
        <begin position="171"/>
        <end position="202"/>
    </location>
</feature>
<dbReference type="InterPro" id="IPR038459">
    <property type="entry name" value="MT_TRM10-typ_sf"/>
</dbReference>
<dbReference type="CDD" id="cd18089">
    <property type="entry name" value="SPOUT_Trm10-like"/>
    <property type="match status" value="1"/>
</dbReference>
<dbReference type="InterPro" id="IPR007356">
    <property type="entry name" value="tRNA_m1G_MeTrfase_euk"/>
</dbReference>
<protein>
    <recommendedName>
        <fullName evidence="1">tRNA (guanine(9)-N(1))-methyltransferase</fullName>
        <ecNumber evidence="1">2.1.1.221</ecNumber>
    </recommendedName>
</protein>
<dbReference type="GO" id="GO:0052905">
    <property type="term" value="F:tRNA (guanosine(9)-N1)-methyltransferase activity"/>
    <property type="evidence" value="ECO:0007669"/>
    <property type="project" value="UniProtKB-EC"/>
</dbReference>
<keyword evidence="4" id="KW-0949">S-adenosyl-L-methionine</keyword>
<dbReference type="PROSITE" id="PS51675">
    <property type="entry name" value="SAM_MT_TRM10"/>
    <property type="match status" value="1"/>
</dbReference>
<evidence type="ECO:0000259" key="7">
    <source>
        <dbReference type="PROSITE" id="PS51675"/>
    </source>
</evidence>
<dbReference type="AlphaFoldDB" id="A0A6B2LI24"/>
<dbReference type="InterPro" id="IPR028564">
    <property type="entry name" value="MT_TRM10-typ"/>
</dbReference>
<dbReference type="GO" id="GO:0005634">
    <property type="term" value="C:nucleus"/>
    <property type="evidence" value="ECO:0007669"/>
    <property type="project" value="TreeGrafter"/>
</dbReference>